<protein>
    <submittedName>
        <fullName evidence="1">Uncharacterized protein</fullName>
    </submittedName>
</protein>
<name>A0A2P2L3A9_RHIMU</name>
<organism evidence="1">
    <name type="scientific">Rhizophora mucronata</name>
    <name type="common">Asiatic mangrove</name>
    <dbReference type="NCBI Taxonomy" id="61149"/>
    <lineage>
        <taxon>Eukaryota</taxon>
        <taxon>Viridiplantae</taxon>
        <taxon>Streptophyta</taxon>
        <taxon>Embryophyta</taxon>
        <taxon>Tracheophyta</taxon>
        <taxon>Spermatophyta</taxon>
        <taxon>Magnoliopsida</taxon>
        <taxon>eudicotyledons</taxon>
        <taxon>Gunneridae</taxon>
        <taxon>Pentapetalae</taxon>
        <taxon>rosids</taxon>
        <taxon>fabids</taxon>
        <taxon>Malpighiales</taxon>
        <taxon>Rhizophoraceae</taxon>
        <taxon>Rhizophora</taxon>
    </lineage>
</organism>
<evidence type="ECO:0000313" key="1">
    <source>
        <dbReference type="EMBL" id="MBX12445.1"/>
    </source>
</evidence>
<dbReference type="EMBL" id="GGEC01031961">
    <property type="protein sequence ID" value="MBX12445.1"/>
    <property type="molecule type" value="Transcribed_RNA"/>
</dbReference>
<reference evidence="1" key="1">
    <citation type="submission" date="2018-02" db="EMBL/GenBank/DDBJ databases">
        <title>Rhizophora mucronata_Transcriptome.</title>
        <authorList>
            <person name="Meera S.P."/>
            <person name="Sreeshan A."/>
            <person name="Augustine A."/>
        </authorList>
    </citation>
    <scope>NUCLEOTIDE SEQUENCE</scope>
    <source>
        <tissue evidence="1">Leaf</tissue>
    </source>
</reference>
<accession>A0A2P2L3A9</accession>
<dbReference type="AlphaFoldDB" id="A0A2P2L3A9"/>
<proteinExistence type="predicted"/>
<sequence>MKLLQSVQHVELTLGLLCASITAETVETFSVTSVPMGELLLPLMRMLSQ</sequence>